<dbReference type="EMBL" id="JABFAD010000001">
    <property type="protein sequence ID" value="MBA0791242.1"/>
    <property type="molecule type" value="Genomic_DNA"/>
</dbReference>
<evidence type="ECO:0000256" key="1">
    <source>
        <dbReference type="SAM" id="MobiDB-lite"/>
    </source>
</evidence>
<evidence type="ECO:0000313" key="2">
    <source>
        <dbReference type="EMBL" id="MBA0791242.1"/>
    </source>
</evidence>
<organism evidence="2 3">
    <name type="scientific">Gossypium harknessii</name>
    <dbReference type="NCBI Taxonomy" id="34285"/>
    <lineage>
        <taxon>Eukaryota</taxon>
        <taxon>Viridiplantae</taxon>
        <taxon>Streptophyta</taxon>
        <taxon>Embryophyta</taxon>
        <taxon>Tracheophyta</taxon>
        <taxon>Spermatophyta</taxon>
        <taxon>Magnoliopsida</taxon>
        <taxon>eudicotyledons</taxon>
        <taxon>Gunneridae</taxon>
        <taxon>Pentapetalae</taxon>
        <taxon>rosids</taxon>
        <taxon>malvids</taxon>
        <taxon>Malvales</taxon>
        <taxon>Malvaceae</taxon>
        <taxon>Malvoideae</taxon>
        <taxon>Gossypium</taxon>
    </lineage>
</organism>
<accession>A0A7J9G102</accession>
<comment type="caution">
    <text evidence="2">The sequence shown here is derived from an EMBL/GenBank/DDBJ whole genome shotgun (WGS) entry which is preliminary data.</text>
</comment>
<reference evidence="2 3" key="1">
    <citation type="journal article" date="2019" name="Genome Biol. Evol.">
        <title>Insights into the evolution of the New World diploid cottons (Gossypium, subgenus Houzingenia) based on genome sequencing.</title>
        <authorList>
            <person name="Grover C.E."/>
            <person name="Arick M.A. 2nd"/>
            <person name="Thrash A."/>
            <person name="Conover J.L."/>
            <person name="Sanders W.S."/>
            <person name="Peterson D.G."/>
            <person name="Frelichowski J.E."/>
            <person name="Scheffler J.A."/>
            <person name="Scheffler B.E."/>
            <person name="Wendel J.F."/>
        </authorList>
    </citation>
    <scope>NUCLEOTIDE SEQUENCE [LARGE SCALE GENOMIC DNA]</scope>
    <source>
        <strain evidence="2">0</strain>
        <tissue evidence="2">Leaf</tissue>
    </source>
</reference>
<proteinExistence type="predicted"/>
<keyword evidence="3" id="KW-1185">Reference proteome</keyword>
<evidence type="ECO:0000313" key="3">
    <source>
        <dbReference type="Proteomes" id="UP000593560"/>
    </source>
</evidence>
<dbReference type="OrthoDB" id="10498372at2759"/>
<name>A0A7J9G102_9ROSI</name>
<dbReference type="Proteomes" id="UP000593560">
    <property type="component" value="Unassembled WGS sequence"/>
</dbReference>
<gene>
    <name evidence="2" type="ORF">Gohar_015834</name>
</gene>
<protein>
    <recommendedName>
        <fullName evidence="4">DUF4283 domain-containing protein</fullName>
    </recommendedName>
</protein>
<evidence type="ECO:0008006" key="4">
    <source>
        <dbReference type="Google" id="ProtNLM"/>
    </source>
</evidence>
<feature type="compositionally biased region" description="Basic and acidic residues" evidence="1">
    <location>
        <begin position="109"/>
        <end position="122"/>
    </location>
</feature>
<dbReference type="AlphaFoldDB" id="A0A7J9G102"/>
<sequence>MYRGLKYLWFTKESVSFVAMTAGQAVEDYAFNITPSWIRVYNISFEQMDRQVAIDVGEAMGEIVAIDWRDRKGGPNQNRGNWQNGAEILEKGKEKVRAGEEESESCSPTDKRPIRSSRDGGGRVKFKRKRIKGSNGGE</sequence>
<feature type="region of interest" description="Disordered" evidence="1">
    <location>
        <begin position="92"/>
        <end position="138"/>
    </location>
</feature>